<dbReference type="InterPro" id="IPR001948">
    <property type="entry name" value="Peptidase_M18"/>
</dbReference>
<dbReference type="PRINTS" id="PR00932">
    <property type="entry name" value="AMINO1PTASE"/>
</dbReference>
<dbReference type="AlphaFoldDB" id="A0A1X0QUV8"/>
<comment type="cofactor">
    <cofactor evidence="2">
        <name>Zn(2+)</name>
        <dbReference type="ChEBI" id="CHEBI:29105"/>
    </cofactor>
</comment>
<keyword evidence="9 11" id="KW-0862">Zinc</keyword>
<dbReference type="GO" id="GO:0004177">
    <property type="term" value="F:aminopeptidase activity"/>
    <property type="evidence" value="ECO:0007669"/>
    <property type="project" value="UniProtKB-KW"/>
</dbReference>
<dbReference type="Gene3D" id="2.30.250.10">
    <property type="entry name" value="Aminopeptidase i, Domain 2"/>
    <property type="match status" value="1"/>
</dbReference>
<dbReference type="OrthoDB" id="9880441at2759"/>
<evidence type="ECO:0000256" key="6">
    <source>
        <dbReference type="ARBA" id="ARBA00022670"/>
    </source>
</evidence>
<dbReference type="EC" id="3.4.11.21" evidence="4"/>
<evidence type="ECO:0000256" key="4">
    <source>
        <dbReference type="ARBA" id="ARBA00011965"/>
    </source>
</evidence>
<organism evidence="12">
    <name type="scientific">Rhizopus microsporus var. microsporus</name>
    <dbReference type="NCBI Taxonomy" id="86635"/>
    <lineage>
        <taxon>Eukaryota</taxon>
        <taxon>Fungi</taxon>
        <taxon>Fungi incertae sedis</taxon>
        <taxon>Mucoromycota</taxon>
        <taxon>Mucoromycotina</taxon>
        <taxon>Mucoromycetes</taxon>
        <taxon>Mucorales</taxon>
        <taxon>Mucorineae</taxon>
        <taxon>Rhizopodaceae</taxon>
        <taxon>Rhizopus</taxon>
    </lineage>
</organism>
<keyword evidence="10 11" id="KW-0482">Metalloprotease</keyword>
<evidence type="ECO:0000256" key="9">
    <source>
        <dbReference type="ARBA" id="ARBA00022833"/>
    </source>
</evidence>
<dbReference type="NCBIfam" id="NF002759">
    <property type="entry name" value="PRK02813.1"/>
    <property type="match status" value="1"/>
</dbReference>
<dbReference type="GO" id="GO:0008237">
    <property type="term" value="F:metallopeptidase activity"/>
    <property type="evidence" value="ECO:0007669"/>
    <property type="project" value="UniProtKB-KW"/>
</dbReference>
<comment type="catalytic activity">
    <reaction evidence="1">
        <text>Release of an N-terminal aspartate or glutamate from a peptide, with a preference for aspartate.</text>
        <dbReference type="EC" id="3.4.11.21"/>
    </reaction>
</comment>
<keyword evidence="5 11" id="KW-0031">Aminopeptidase</keyword>
<keyword evidence="7 11" id="KW-0479">Metal-binding</keyword>
<protein>
    <recommendedName>
        <fullName evidence="4">aspartyl aminopeptidase</fullName>
        <ecNumber evidence="4">3.4.11.21</ecNumber>
    </recommendedName>
</protein>
<comment type="similarity">
    <text evidence="3 11">Belongs to the peptidase M18 family.</text>
</comment>
<gene>
    <name evidence="12" type="ORF">BCV72DRAFT_279059</name>
</gene>
<keyword evidence="6 11" id="KW-0645">Protease</keyword>
<sequence length="496" mass="54819">MVGCGLLKQFSRSLKRSSSLSSSTATIVGSTHKVDYSTTNKEALDFLDFLNASPSPFHAVHEASARLEKAGFQKISEKNEWHLKKKGKYYFTRNGSSLVAFVIGGEYHVDKGGFSIVGAHTDSPCLKVKPVSKKEQQGYLEVGVQLYGGGIWHTWFDRDLGIAGRVMVKQADGSFRHTLVDIKKPILRVPTLAIHLDGSVNDAFKFNKETHMVPILATAAKSALNELKKGNDETDKHHTALMHLLSNKMNVDIGQIHDFELCLFDTQAATLGGIYDEFIYSARLDNLGMTYCSLMALIESKNIQEDKNIRLISLFDNEEIGSTSAHGANSNLLPSTLERIVASIKPSVNTKLALEKAIHRSMLVSADMAHAVHPNYAEKYEENHRPQMHKGTVIKINANQKYATTAATSLILREIARQRSIPIQEFVVRNDSPCGSTIGPMLSAKLGLRTVDVGNPQLSMHSIREISGVDDVKHGIDLLKSFFELFPDIDAKVFID</sequence>
<evidence type="ECO:0000256" key="2">
    <source>
        <dbReference type="ARBA" id="ARBA00001947"/>
    </source>
</evidence>
<dbReference type="CDD" id="cd05658">
    <property type="entry name" value="M18_DAP"/>
    <property type="match status" value="1"/>
</dbReference>
<dbReference type="GO" id="GO:0008270">
    <property type="term" value="F:zinc ion binding"/>
    <property type="evidence" value="ECO:0007669"/>
    <property type="project" value="InterPro"/>
</dbReference>
<dbReference type="VEuPathDB" id="FungiDB:BCV72DRAFT_279059"/>
<evidence type="ECO:0000256" key="8">
    <source>
        <dbReference type="ARBA" id="ARBA00022801"/>
    </source>
</evidence>
<dbReference type="GO" id="GO:0005737">
    <property type="term" value="C:cytoplasm"/>
    <property type="evidence" value="ECO:0007669"/>
    <property type="project" value="UniProtKB-ARBA"/>
</dbReference>
<proteinExistence type="inferred from homology"/>
<dbReference type="GO" id="GO:0006508">
    <property type="term" value="P:proteolysis"/>
    <property type="evidence" value="ECO:0007669"/>
    <property type="project" value="UniProtKB-KW"/>
</dbReference>
<evidence type="ECO:0000256" key="3">
    <source>
        <dbReference type="ARBA" id="ARBA00008290"/>
    </source>
</evidence>
<dbReference type="FunFam" id="2.30.250.10:FF:000001">
    <property type="entry name" value="Aspartyl aminopeptidase 1"/>
    <property type="match status" value="1"/>
</dbReference>
<accession>A0A1X0QUV8</accession>
<keyword evidence="8 11" id="KW-0378">Hydrolase</keyword>
<dbReference type="Gene3D" id="3.40.630.10">
    <property type="entry name" value="Zn peptidases"/>
    <property type="match status" value="1"/>
</dbReference>
<evidence type="ECO:0000256" key="11">
    <source>
        <dbReference type="RuleBase" id="RU004386"/>
    </source>
</evidence>
<evidence type="ECO:0000256" key="5">
    <source>
        <dbReference type="ARBA" id="ARBA00022438"/>
    </source>
</evidence>
<dbReference type="PANTHER" id="PTHR28570:SF3">
    <property type="entry name" value="ASPARTYL AMINOPEPTIDASE"/>
    <property type="match status" value="1"/>
</dbReference>
<dbReference type="SUPFAM" id="SSF101821">
    <property type="entry name" value="Aminopeptidase/glucanase lid domain"/>
    <property type="match status" value="1"/>
</dbReference>
<evidence type="ECO:0000256" key="1">
    <source>
        <dbReference type="ARBA" id="ARBA00001335"/>
    </source>
</evidence>
<reference evidence="12" key="1">
    <citation type="journal article" date="2016" name="Proc. Natl. Acad. Sci. U.S.A.">
        <title>Lipid metabolic changes in an early divergent fungus govern the establishment of a mutualistic symbiosis with endobacteria.</title>
        <authorList>
            <person name="Lastovetsky O.A."/>
            <person name="Gaspar M.L."/>
            <person name="Mondo S.J."/>
            <person name="LaButti K.M."/>
            <person name="Sandor L."/>
            <person name="Grigoriev I.V."/>
            <person name="Henry S.A."/>
            <person name="Pawlowska T.E."/>
        </authorList>
    </citation>
    <scope>NUCLEOTIDE SEQUENCE [LARGE SCALE GENOMIC DNA]</scope>
    <source>
        <strain evidence="12">ATCC 52814</strain>
    </source>
</reference>
<dbReference type="InterPro" id="IPR023358">
    <property type="entry name" value="Peptidase_M18_dom2"/>
</dbReference>
<dbReference type="EMBL" id="KV921999">
    <property type="protein sequence ID" value="ORE03550.1"/>
    <property type="molecule type" value="Genomic_DNA"/>
</dbReference>
<evidence type="ECO:0000256" key="7">
    <source>
        <dbReference type="ARBA" id="ARBA00022723"/>
    </source>
</evidence>
<dbReference type="Pfam" id="PF02127">
    <property type="entry name" value="Peptidase_M18"/>
    <property type="match status" value="1"/>
</dbReference>
<dbReference type="Proteomes" id="UP000242414">
    <property type="component" value="Unassembled WGS sequence"/>
</dbReference>
<evidence type="ECO:0000256" key="10">
    <source>
        <dbReference type="ARBA" id="ARBA00023049"/>
    </source>
</evidence>
<name>A0A1X0QUV8_RHIZD</name>
<dbReference type="PANTHER" id="PTHR28570">
    <property type="entry name" value="ASPARTYL AMINOPEPTIDASE"/>
    <property type="match status" value="1"/>
</dbReference>
<evidence type="ECO:0000313" key="12">
    <source>
        <dbReference type="EMBL" id="ORE03550.1"/>
    </source>
</evidence>
<dbReference type="SUPFAM" id="SSF53187">
    <property type="entry name" value="Zn-dependent exopeptidases"/>
    <property type="match status" value="1"/>
</dbReference>